<dbReference type="VEuPathDB" id="MicrosporidiaDB:CWI37_0620p0020"/>
<name>A0A4Q9L2W8_9MICR</name>
<organism evidence="1 2">
    <name type="scientific">Hamiltosporidium tvaerminnensis</name>
    <dbReference type="NCBI Taxonomy" id="1176355"/>
    <lineage>
        <taxon>Eukaryota</taxon>
        <taxon>Fungi</taxon>
        <taxon>Fungi incertae sedis</taxon>
        <taxon>Microsporidia</taxon>
        <taxon>Dubosqiidae</taxon>
        <taxon>Hamiltosporidium</taxon>
    </lineage>
</organism>
<evidence type="ECO:0000313" key="2">
    <source>
        <dbReference type="Proteomes" id="UP000292362"/>
    </source>
</evidence>
<gene>
    <name evidence="1" type="ORF">CWI37_0620p0020</name>
</gene>
<dbReference type="Proteomes" id="UP000292362">
    <property type="component" value="Unassembled WGS sequence"/>
</dbReference>
<evidence type="ECO:0000313" key="1">
    <source>
        <dbReference type="EMBL" id="TBU01823.1"/>
    </source>
</evidence>
<comment type="caution">
    <text evidence="1">The sequence shown here is derived from an EMBL/GenBank/DDBJ whole genome shotgun (WGS) entry which is preliminary data.</text>
</comment>
<reference evidence="1 2" key="1">
    <citation type="submission" date="2017-12" db="EMBL/GenBank/DDBJ databases">
        <authorList>
            <person name="Pombert J.-F."/>
            <person name="Haag K.L."/>
            <person name="Ebert D."/>
        </authorList>
    </citation>
    <scope>NUCLEOTIDE SEQUENCE [LARGE SCALE GENOMIC DNA]</scope>
    <source>
        <strain evidence="1">FI-OER-3-3</strain>
    </source>
</reference>
<proteinExistence type="predicted"/>
<dbReference type="EMBL" id="PITJ01000620">
    <property type="protein sequence ID" value="TBU01823.1"/>
    <property type="molecule type" value="Genomic_DNA"/>
</dbReference>
<sequence>MIMSRKIYFFRYYSFVLLKIVIASYREPDFDQNQTAESVLPANSIGNNTFYIDQNNGLIYQNILGQIMPVYPYHSDLWPTLVHGMPPYYTTYDQFLYPPSVQTLYGQNHVLQPFNSFTHSTFTAGNLFIGSSTNPLHTNQPLQSIDLASHGQVESFTHSTTEVTLPQGNNDDSQMICSLSEQQDSYSQINITNDSESEYISVDNNSDDIDVFNLSPPILSVLEDQNVPCRAESLDVSSNSDQNITEVSSPKEYLEVENTASSFSHCTDKYIAVADNSELLYSLDLNSRLRIKKEKYKRELSMRRFKPTKIESLEKLNSMQRKYEDLLKFLKESDLNDEGNLREIFSPNMGNSSTSLLESESSGNIKKVIVLYKFAIESIKSIILKIFSKNGTSNTQNELNFYDSNFSTNDFKALVEKAIFQVEIDSSDDISFIFNTCLSFVNYEEKLFGNKNMTEIVETLKLPKIENLFKKLKECMQINTVYEIMFFMDLYEKNKVEVIQHYVVSTIFLLNALCVYLPKTNYDDFFCDPNYAYYDNSKERISTAAFNVGLLFEKLLRNLKNHEIKADSYGLLNFLRYFFKTNSLNYYRRSMFSIQIPALIAIVLDDLFSFDECQLKEFASFVIYIIKCRKNNEIDFYNDKFEYFIQNNIDSFSTVTECIKSFIKDYGEISDKGPEIQELRKRIKKILEEVPDSDAGMSSKKNTPLRNIYLWQLIWNIALKKKSYAFYTNHSNIFVMVKNNLKKFESYYIES</sequence>
<accession>A0A4Q9L2W8</accession>
<protein>
    <submittedName>
        <fullName evidence="1">Uncharacterized protein</fullName>
    </submittedName>
</protein>
<dbReference type="AlphaFoldDB" id="A0A4Q9L2W8"/>